<dbReference type="PROSITE" id="PS00018">
    <property type="entry name" value="EF_HAND_1"/>
    <property type="match status" value="1"/>
</dbReference>
<feature type="region of interest" description="Disordered" evidence="2">
    <location>
        <begin position="84"/>
        <end position="107"/>
    </location>
</feature>
<feature type="transmembrane region" description="Helical" evidence="3">
    <location>
        <begin position="12"/>
        <end position="29"/>
    </location>
</feature>
<keyword evidence="1" id="KW-0106">Calcium</keyword>
<evidence type="ECO:0000256" key="2">
    <source>
        <dbReference type="SAM" id="MobiDB-lite"/>
    </source>
</evidence>
<protein>
    <recommendedName>
        <fullName evidence="6">EF-hand domain-containing protein</fullName>
    </recommendedName>
</protein>
<keyword evidence="3" id="KW-0472">Membrane</keyword>
<dbReference type="OrthoDB" id="9861473at2759"/>
<sequence length="107" mass="11941">MIEMDQRQVKQATGILIAIISLTSALYIGNGGSSNDDDAREKLFIEPEQQEPVLEFRGVDIPKVFIVYDLNSDHKISLTELSEVTSTEKENARRPFEEADSNGVTNI</sequence>
<dbReference type="Proteomes" id="UP001152320">
    <property type="component" value="Chromosome 2"/>
</dbReference>
<proteinExistence type="predicted"/>
<dbReference type="SUPFAM" id="SSF47473">
    <property type="entry name" value="EF-hand"/>
    <property type="match status" value="1"/>
</dbReference>
<gene>
    <name evidence="4" type="ORF">HOLleu_06838</name>
</gene>
<accession>A0A9Q1HJX0</accession>
<name>A0A9Q1HJX0_HOLLE</name>
<evidence type="ECO:0000313" key="4">
    <source>
        <dbReference type="EMBL" id="KAJ8047758.1"/>
    </source>
</evidence>
<dbReference type="EMBL" id="JAIZAY010000002">
    <property type="protein sequence ID" value="KAJ8047758.1"/>
    <property type="molecule type" value="Genomic_DNA"/>
</dbReference>
<keyword evidence="3" id="KW-0812">Transmembrane</keyword>
<dbReference type="AlphaFoldDB" id="A0A9Q1HJX0"/>
<reference evidence="4" key="1">
    <citation type="submission" date="2021-10" db="EMBL/GenBank/DDBJ databases">
        <title>Tropical sea cucumber genome reveals ecological adaptation and Cuvierian tubules defense mechanism.</title>
        <authorList>
            <person name="Chen T."/>
        </authorList>
    </citation>
    <scope>NUCLEOTIDE SEQUENCE</scope>
    <source>
        <strain evidence="4">Nanhai2018</strain>
        <tissue evidence="4">Muscle</tissue>
    </source>
</reference>
<evidence type="ECO:0008006" key="6">
    <source>
        <dbReference type="Google" id="ProtNLM"/>
    </source>
</evidence>
<keyword evidence="5" id="KW-1185">Reference proteome</keyword>
<feature type="compositionally biased region" description="Basic and acidic residues" evidence="2">
    <location>
        <begin position="86"/>
        <end position="97"/>
    </location>
</feature>
<comment type="caution">
    <text evidence="4">The sequence shown here is derived from an EMBL/GenBank/DDBJ whole genome shotgun (WGS) entry which is preliminary data.</text>
</comment>
<evidence type="ECO:0000256" key="1">
    <source>
        <dbReference type="ARBA" id="ARBA00022837"/>
    </source>
</evidence>
<dbReference type="InterPro" id="IPR011992">
    <property type="entry name" value="EF-hand-dom_pair"/>
</dbReference>
<dbReference type="InterPro" id="IPR018247">
    <property type="entry name" value="EF_Hand_1_Ca_BS"/>
</dbReference>
<organism evidence="4 5">
    <name type="scientific">Holothuria leucospilota</name>
    <name type="common">Black long sea cucumber</name>
    <name type="synonym">Mertensiothuria leucospilota</name>
    <dbReference type="NCBI Taxonomy" id="206669"/>
    <lineage>
        <taxon>Eukaryota</taxon>
        <taxon>Metazoa</taxon>
        <taxon>Echinodermata</taxon>
        <taxon>Eleutherozoa</taxon>
        <taxon>Echinozoa</taxon>
        <taxon>Holothuroidea</taxon>
        <taxon>Aspidochirotacea</taxon>
        <taxon>Aspidochirotida</taxon>
        <taxon>Holothuriidae</taxon>
        <taxon>Holothuria</taxon>
    </lineage>
</organism>
<keyword evidence="3" id="KW-1133">Transmembrane helix</keyword>
<evidence type="ECO:0000313" key="5">
    <source>
        <dbReference type="Proteomes" id="UP001152320"/>
    </source>
</evidence>
<evidence type="ECO:0000256" key="3">
    <source>
        <dbReference type="SAM" id="Phobius"/>
    </source>
</evidence>